<keyword evidence="3" id="KW-1185">Reference proteome</keyword>
<keyword evidence="1" id="KW-0732">Signal</keyword>
<feature type="chain" id="PRO_5040319991" evidence="1">
    <location>
        <begin position="19"/>
        <end position="109"/>
    </location>
</feature>
<dbReference type="AlphaFoldDB" id="A0A9P0B140"/>
<feature type="signal peptide" evidence="1">
    <location>
        <begin position="1"/>
        <end position="18"/>
    </location>
</feature>
<gene>
    <name evidence="2" type="ORF">MELIAE_LOCUS4704</name>
</gene>
<accession>A0A9P0B140</accession>
<reference evidence="2" key="1">
    <citation type="submission" date="2021-12" db="EMBL/GenBank/DDBJ databases">
        <authorList>
            <person name="King R."/>
        </authorList>
    </citation>
    <scope>NUCLEOTIDE SEQUENCE</scope>
</reference>
<protein>
    <submittedName>
        <fullName evidence="2">Uncharacterized protein</fullName>
    </submittedName>
</protein>
<evidence type="ECO:0000313" key="3">
    <source>
        <dbReference type="Proteomes" id="UP001154078"/>
    </source>
</evidence>
<evidence type="ECO:0000256" key="1">
    <source>
        <dbReference type="SAM" id="SignalP"/>
    </source>
</evidence>
<evidence type="ECO:0000313" key="2">
    <source>
        <dbReference type="EMBL" id="CAH0552493.1"/>
    </source>
</evidence>
<name>A0A9P0B140_BRAAE</name>
<dbReference type="EMBL" id="OV121134">
    <property type="protein sequence ID" value="CAH0552493.1"/>
    <property type="molecule type" value="Genomic_DNA"/>
</dbReference>
<proteinExistence type="predicted"/>
<sequence>MKIVICSVLNIFILATLSNVPALCQHPPTPMELIHNLFKTPPKLGPTPPTPAKFIENLMNETLSEIATLSRNFYFRDVKDKDVKFYLFRKEKPYIEDVTEAPHKDILAY</sequence>
<dbReference type="Proteomes" id="UP001154078">
    <property type="component" value="Chromosome 3"/>
</dbReference>
<organism evidence="2 3">
    <name type="scientific">Brassicogethes aeneus</name>
    <name type="common">Rape pollen beetle</name>
    <name type="synonym">Meligethes aeneus</name>
    <dbReference type="NCBI Taxonomy" id="1431903"/>
    <lineage>
        <taxon>Eukaryota</taxon>
        <taxon>Metazoa</taxon>
        <taxon>Ecdysozoa</taxon>
        <taxon>Arthropoda</taxon>
        <taxon>Hexapoda</taxon>
        <taxon>Insecta</taxon>
        <taxon>Pterygota</taxon>
        <taxon>Neoptera</taxon>
        <taxon>Endopterygota</taxon>
        <taxon>Coleoptera</taxon>
        <taxon>Polyphaga</taxon>
        <taxon>Cucujiformia</taxon>
        <taxon>Nitidulidae</taxon>
        <taxon>Meligethinae</taxon>
        <taxon>Brassicogethes</taxon>
    </lineage>
</organism>